<accession>U9UPK2</accession>
<dbReference type="EMBL" id="KI275676">
    <property type="protein sequence ID" value="ESA22325.1"/>
    <property type="molecule type" value="Genomic_DNA"/>
</dbReference>
<evidence type="ECO:0000313" key="1">
    <source>
        <dbReference type="EMBL" id="ESA22325.1"/>
    </source>
</evidence>
<name>U9UPK2_RHIID</name>
<proteinExistence type="predicted"/>
<dbReference type="HOGENOM" id="CLU_2868722_0_0_1"/>
<gene>
    <name evidence="1" type="ORF">GLOINDRAFT_16541</name>
</gene>
<reference evidence="1" key="1">
    <citation type="submission" date="2013-07" db="EMBL/GenBank/DDBJ databases">
        <title>The genome of an arbuscular mycorrhizal fungus provides insights into the evolution of the oldest plant symbiosis.</title>
        <authorList>
            <consortium name="DOE Joint Genome Institute"/>
            <person name="Tisserant E."/>
            <person name="Malbreil M."/>
            <person name="Kuo A."/>
            <person name="Kohler A."/>
            <person name="Symeonidi A."/>
            <person name="Balestrini R."/>
            <person name="Charron P."/>
            <person name="Duensing N."/>
            <person name="Frei-dit-Frey N."/>
            <person name="Gianinazzi-Pearson V."/>
            <person name="Gilbert B."/>
            <person name="Handa Y."/>
            <person name="Hijri M."/>
            <person name="Kaul R."/>
            <person name="Kawaguchi M."/>
            <person name="Krajinski F."/>
            <person name="Lammers P."/>
            <person name="Lapierre D."/>
            <person name="Masclaux F.G."/>
            <person name="Murat C."/>
            <person name="Morin E."/>
            <person name="Ndikumana S."/>
            <person name="Pagni M."/>
            <person name="Petitpierre D."/>
            <person name="Requena N."/>
            <person name="Rosikiewicz P."/>
            <person name="Riley R."/>
            <person name="Saito K."/>
            <person name="San Clemente H."/>
            <person name="Shapiro H."/>
            <person name="van Tuinen D."/>
            <person name="Becard G."/>
            <person name="Bonfante P."/>
            <person name="Paszkowski U."/>
            <person name="Shachar-Hill Y."/>
            <person name="Young J.P."/>
            <person name="Sanders I.R."/>
            <person name="Henrissat B."/>
            <person name="Rensing S.A."/>
            <person name="Grigoriev I.V."/>
            <person name="Corradi N."/>
            <person name="Roux C."/>
            <person name="Martin F."/>
        </authorList>
    </citation>
    <scope>NUCLEOTIDE SEQUENCE</scope>
    <source>
        <strain evidence="1">DAOM 197198</strain>
    </source>
</reference>
<sequence>MSYQLCPNIVNTIFSEIPINKCYHHPQVIETFQSLPLLTVHCLPNIAWRRNLYPLVNSGILGHS</sequence>
<protein>
    <submittedName>
        <fullName evidence="1">Uncharacterized protein</fullName>
    </submittedName>
</protein>
<dbReference type="AlphaFoldDB" id="U9UPK2"/>
<organism evidence="1">
    <name type="scientific">Rhizophagus irregularis (strain DAOM 181602 / DAOM 197198 / MUCL 43194)</name>
    <name type="common">Arbuscular mycorrhizal fungus</name>
    <name type="synonym">Glomus intraradices</name>
    <dbReference type="NCBI Taxonomy" id="747089"/>
    <lineage>
        <taxon>Eukaryota</taxon>
        <taxon>Fungi</taxon>
        <taxon>Fungi incertae sedis</taxon>
        <taxon>Mucoromycota</taxon>
        <taxon>Glomeromycotina</taxon>
        <taxon>Glomeromycetes</taxon>
        <taxon>Glomerales</taxon>
        <taxon>Glomeraceae</taxon>
        <taxon>Rhizophagus</taxon>
    </lineage>
</organism>